<dbReference type="Proteomes" id="UP000230233">
    <property type="component" value="Chromosome III"/>
</dbReference>
<dbReference type="PANTHER" id="PTHR22899">
    <property type="entry name" value="CYCLIN-RELATED F-BOX FAMILY"/>
    <property type="match status" value="1"/>
</dbReference>
<evidence type="ECO:0000313" key="3">
    <source>
        <dbReference type="Proteomes" id="UP000230233"/>
    </source>
</evidence>
<proteinExistence type="predicted"/>
<gene>
    <name evidence="2" type="primary">Cnig_chr_III.g11276</name>
    <name evidence="2" type="ORF">B9Z55_011276</name>
</gene>
<dbReference type="EMBL" id="PDUG01000003">
    <property type="protein sequence ID" value="PIC39656.1"/>
    <property type="molecule type" value="Genomic_DNA"/>
</dbReference>
<name>A0A2G5UK90_9PELO</name>
<accession>A0A2G5UK90</accession>
<dbReference type="AlphaFoldDB" id="A0A2G5UK90"/>
<organism evidence="2 3">
    <name type="scientific">Caenorhabditis nigoni</name>
    <dbReference type="NCBI Taxonomy" id="1611254"/>
    <lineage>
        <taxon>Eukaryota</taxon>
        <taxon>Metazoa</taxon>
        <taxon>Ecdysozoa</taxon>
        <taxon>Nematoda</taxon>
        <taxon>Chromadorea</taxon>
        <taxon>Rhabditida</taxon>
        <taxon>Rhabditina</taxon>
        <taxon>Rhabditomorpha</taxon>
        <taxon>Rhabditoidea</taxon>
        <taxon>Rhabditidae</taxon>
        <taxon>Peloderinae</taxon>
        <taxon>Caenorhabditis</taxon>
    </lineage>
</organism>
<dbReference type="InterPro" id="IPR053222">
    <property type="entry name" value="Zygotic_Embryogenesis-Asso"/>
</dbReference>
<dbReference type="Pfam" id="PF07735">
    <property type="entry name" value="FBA_2"/>
    <property type="match status" value="1"/>
</dbReference>
<dbReference type="InterPro" id="IPR012885">
    <property type="entry name" value="F-box_Sdz-33"/>
</dbReference>
<evidence type="ECO:0000313" key="2">
    <source>
        <dbReference type="EMBL" id="PIC39656.1"/>
    </source>
</evidence>
<dbReference type="PANTHER" id="PTHR22899:SF0">
    <property type="entry name" value="F-BOX ASSOCIATED DOMAIN-CONTAINING PROTEIN-RELATED"/>
    <property type="match status" value="1"/>
</dbReference>
<comment type="caution">
    <text evidence="2">The sequence shown here is derived from an EMBL/GenBank/DDBJ whole genome shotgun (WGS) entry which is preliminary data.</text>
</comment>
<reference evidence="3" key="1">
    <citation type="submission" date="2017-10" db="EMBL/GenBank/DDBJ databases">
        <title>Rapid genome shrinkage in a self-fertile nematode reveals novel sperm competition proteins.</title>
        <authorList>
            <person name="Yin D."/>
            <person name="Schwarz E.M."/>
            <person name="Thomas C.G."/>
            <person name="Felde R.L."/>
            <person name="Korf I.F."/>
            <person name="Cutter A.D."/>
            <person name="Schartner C.M."/>
            <person name="Ralston E.J."/>
            <person name="Meyer B.J."/>
            <person name="Haag E.S."/>
        </authorList>
    </citation>
    <scope>NUCLEOTIDE SEQUENCE [LARGE SCALE GENOMIC DNA]</scope>
    <source>
        <strain evidence="3">JU1422</strain>
    </source>
</reference>
<keyword evidence="3" id="KW-1185">Reference proteome</keyword>
<dbReference type="STRING" id="1611254.A0A2G5UK90"/>
<sequence length="192" mass="22508">MDRKYQEIASLDDLPVNVKVFKDDVTYLPNYVLPNIALTMTNQGMSLREWIRHLCSIPDKDIPYFAEVYVRAMTLDIQTFRNAFPKLVELLIIFSGDEDEGDDETDEVYNFNVRNVLREFLSNARTVRLCNIPFGKSRFIQHIGIENLETLEFYDPVNFNFDCLSTLNAENCKIETDQMPLRDLNRFFQIVD</sequence>
<protein>
    <recommendedName>
        <fullName evidence="1">Sdz-33 F-box domain-containing protein</fullName>
    </recommendedName>
</protein>
<evidence type="ECO:0000259" key="1">
    <source>
        <dbReference type="Pfam" id="PF07735"/>
    </source>
</evidence>
<feature type="domain" description="Sdz-33 F-box" evidence="1">
    <location>
        <begin position="140"/>
        <end position="189"/>
    </location>
</feature>